<dbReference type="PRINTS" id="PR00461">
    <property type="entry name" value="PLPEROXIDASE"/>
</dbReference>
<keyword evidence="4 16" id="KW-0349">Heme</keyword>
<evidence type="ECO:0000256" key="14">
    <source>
        <dbReference type="PIRSR" id="PIRSR600823-4"/>
    </source>
</evidence>
<feature type="domain" description="Plant heme peroxidase family profile" evidence="17">
    <location>
        <begin position="30"/>
        <end position="334"/>
    </location>
</feature>
<feature type="disulfide bond" evidence="15">
    <location>
        <begin position="208"/>
        <end position="238"/>
    </location>
</feature>
<feature type="binding site" evidence="13">
    <location>
        <position position="262"/>
    </location>
    <ligand>
        <name>Ca(2+)</name>
        <dbReference type="ChEBI" id="CHEBI:29108"/>
        <label>2</label>
    </ligand>
</feature>
<organism evidence="18 19">
    <name type="scientific">Erythranthe guttata</name>
    <name type="common">Yellow monkey flower</name>
    <name type="synonym">Mimulus guttatus</name>
    <dbReference type="NCBI Taxonomy" id="4155"/>
    <lineage>
        <taxon>Eukaryota</taxon>
        <taxon>Viridiplantae</taxon>
        <taxon>Streptophyta</taxon>
        <taxon>Embryophyta</taxon>
        <taxon>Tracheophyta</taxon>
        <taxon>Spermatophyta</taxon>
        <taxon>Magnoliopsida</taxon>
        <taxon>eudicotyledons</taxon>
        <taxon>Gunneridae</taxon>
        <taxon>Pentapetalae</taxon>
        <taxon>asterids</taxon>
        <taxon>lamiids</taxon>
        <taxon>Lamiales</taxon>
        <taxon>Phrymaceae</taxon>
        <taxon>Erythranthe</taxon>
    </lineage>
</organism>
<dbReference type="SUPFAM" id="SSF48113">
    <property type="entry name" value="Heme-dependent peroxidases"/>
    <property type="match status" value="1"/>
</dbReference>
<dbReference type="EMBL" id="KI631172">
    <property type="protein sequence ID" value="EYU29669.1"/>
    <property type="molecule type" value="Genomic_DNA"/>
</dbReference>
<dbReference type="GO" id="GO:0009505">
    <property type="term" value="C:plant-type cell wall"/>
    <property type="evidence" value="ECO:0000318"/>
    <property type="project" value="GO_Central"/>
</dbReference>
<dbReference type="GO" id="GO:0006979">
    <property type="term" value="P:response to oxidative stress"/>
    <property type="evidence" value="ECO:0007669"/>
    <property type="project" value="UniProtKB-UniRule"/>
</dbReference>
<evidence type="ECO:0000256" key="7">
    <source>
        <dbReference type="ARBA" id="ARBA00023002"/>
    </source>
</evidence>
<dbReference type="GO" id="GO:0020037">
    <property type="term" value="F:heme binding"/>
    <property type="evidence" value="ECO:0007669"/>
    <property type="project" value="UniProtKB-UniRule"/>
</dbReference>
<name>A0A022QQ08_ERYGU</name>
<dbReference type="eggNOG" id="ENOG502QPVF">
    <property type="taxonomic scope" value="Eukaryota"/>
</dbReference>
<keyword evidence="16" id="KW-0964">Secreted</keyword>
<dbReference type="GO" id="GO:0005576">
    <property type="term" value="C:extracellular region"/>
    <property type="evidence" value="ECO:0007669"/>
    <property type="project" value="UniProtKB-SubCell"/>
</dbReference>
<keyword evidence="7 16" id="KW-0560">Oxidoreductase</keyword>
<dbReference type="InterPro" id="IPR033905">
    <property type="entry name" value="Secretory_peroxidase"/>
</dbReference>
<feature type="binding site" evidence="13">
    <location>
        <position position="77"/>
    </location>
    <ligand>
        <name>Ca(2+)</name>
        <dbReference type="ChEBI" id="CHEBI:29108"/>
        <label>1</label>
    </ligand>
</feature>
<protein>
    <recommendedName>
        <fullName evidence="2 16">Peroxidase</fullName>
        <ecNumber evidence="2 16">1.11.1.7</ecNumber>
    </recommendedName>
</protein>
<feature type="disulfide bond" evidence="15">
    <location>
        <begin position="73"/>
        <end position="78"/>
    </location>
</feature>
<dbReference type="GO" id="GO:0140825">
    <property type="term" value="F:lactoperoxidase activity"/>
    <property type="evidence" value="ECO:0007669"/>
    <property type="project" value="UniProtKB-EC"/>
</dbReference>
<sequence>MMRVGVIVGVVFVVVVVLGCLKNGEAVGVGLSDNFYEESCPEVESIVRAGVQSASLTDPTTPAALLRLMFHDCQVQGCDASILVNPDGVITKSSEMGSTKNFGIRKRELISLVKSAVEAVCPRRVSCADILVMAAHEAVAFSGGPRIIRLPLGRRDSINPPNAGLADASLPHADIGLDSTLQLFAKKGMTIEESVAILGAHTLGVTHCINLQSRLYSTQKSNATNQNPAFELSLKTRCPQLAGPTASKISFMQNDLTSVIFDNEYFVNLMRGRGLLNIDSDMAVDSRTRQFVEKFAEDQGAFFRAFSSAFVKLSSYGVLTGNRGVVRRSCGALD</sequence>
<comment type="subcellular location">
    <subcellularLocation>
        <location evidence="16">Secreted</location>
    </subcellularLocation>
</comment>
<evidence type="ECO:0000313" key="18">
    <source>
        <dbReference type="EMBL" id="EYU29669.1"/>
    </source>
</evidence>
<evidence type="ECO:0000256" key="2">
    <source>
        <dbReference type="ARBA" id="ARBA00012313"/>
    </source>
</evidence>
<feature type="binding site" evidence="13">
    <location>
        <position position="75"/>
    </location>
    <ligand>
        <name>Ca(2+)</name>
        <dbReference type="ChEBI" id="CHEBI:29108"/>
        <label>1</label>
    </ligand>
</feature>
<dbReference type="GO" id="GO:0006950">
    <property type="term" value="P:response to stress"/>
    <property type="evidence" value="ECO:0000318"/>
    <property type="project" value="GO_Central"/>
</dbReference>
<feature type="site" description="Transition state stabilizer" evidence="14">
    <location>
        <position position="67"/>
    </location>
</feature>
<feature type="disulfide bond" evidence="15">
    <location>
        <begin position="40"/>
        <end position="121"/>
    </location>
</feature>
<evidence type="ECO:0000256" key="10">
    <source>
        <dbReference type="ARBA" id="ARBA00023180"/>
    </source>
</evidence>
<evidence type="ECO:0000256" key="6">
    <source>
        <dbReference type="ARBA" id="ARBA00022729"/>
    </source>
</evidence>
<keyword evidence="8 13" id="KW-0408">Iron</keyword>
<evidence type="ECO:0000256" key="11">
    <source>
        <dbReference type="PIRSR" id="PIRSR600823-1"/>
    </source>
</evidence>
<feature type="disulfide bond" evidence="15">
    <location>
        <begin position="127"/>
        <end position="330"/>
    </location>
</feature>
<evidence type="ECO:0000256" key="5">
    <source>
        <dbReference type="ARBA" id="ARBA00022723"/>
    </source>
</evidence>
<accession>A0A022QQ08</accession>
<evidence type="ECO:0000256" key="3">
    <source>
        <dbReference type="ARBA" id="ARBA00022559"/>
    </source>
</evidence>
<dbReference type="CDD" id="cd00693">
    <property type="entry name" value="secretory_peroxidase"/>
    <property type="match status" value="1"/>
</dbReference>
<evidence type="ECO:0000256" key="12">
    <source>
        <dbReference type="PIRSR" id="PIRSR600823-2"/>
    </source>
</evidence>
<dbReference type="FunFam" id="1.10.420.10:FF:000007">
    <property type="entry name" value="Peroxidase"/>
    <property type="match status" value="1"/>
</dbReference>
<gene>
    <name evidence="18" type="ORF">MIMGU_mgv1a009704mg</name>
</gene>
<feature type="binding site" evidence="13">
    <location>
        <position position="79"/>
    </location>
    <ligand>
        <name>Ca(2+)</name>
        <dbReference type="ChEBI" id="CHEBI:29108"/>
        <label>1</label>
    </ligand>
</feature>
<evidence type="ECO:0000256" key="15">
    <source>
        <dbReference type="PIRSR" id="PIRSR600823-5"/>
    </source>
</evidence>
<dbReference type="InterPro" id="IPR000823">
    <property type="entry name" value="Peroxidase_pln"/>
</dbReference>
<feature type="active site" description="Proton acceptor" evidence="11">
    <location>
        <position position="71"/>
    </location>
</feature>
<dbReference type="AlphaFoldDB" id="A0A022QQ08"/>
<dbReference type="EC" id="1.11.1.7" evidence="2 16"/>
<dbReference type="Gene3D" id="1.10.520.10">
    <property type="match status" value="1"/>
</dbReference>
<comment type="cofactor">
    <cofactor evidence="13 16">
        <name>heme b</name>
        <dbReference type="ChEBI" id="CHEBI:60344"/>
    </cofactor>
    <text evidence="13 16">Binds 1 heme b (iron(II)-protoporphyrin IX) group per subunit.</text>
</comment>
<proteinExistence type="inferred from homology"/>
<dbReference type="PANTHER" id="PTHR31517:SF81">
    <property type="entry name" value="PEROXIDASE"/>
    <property type="match status" value="1"/>
</dbReference>
<feature type="signal peptide" evidence="16">
    <location>
        <begin position="1"/>
        <end position="26"/>
    </location>
</feature>
<dbReference type="PROSITE" id="PS50873">
    <property type="entry name" value="PEROXIDASE_4"/>
    <property type="match status" value="1"/>
</dbReference>
<evidence type="ECO:0000256" key="4">
    <source>
        <dbReference type="ARBA" id="ARBA00022617"/>
    </source>
</evidence>
<dbReference type="Gene3D" id="1.10.420.10">
    <property type="entry name" value="Peroxidase, domain 2"/>
    <property type="match status" value="1"/>
</dbReference>
<evidence type="ECO:0000259" key="17">
    <source>
        <dbReference type="PROSITE" id="PS50873"/>
    </source>
</evidence>
<dbReference type="PRINTS" id="PR00458">
    <property type="entry name" value="PEROXIDASE"/>
</dbReference>
<reference evidence="18 19" key="1">
    <citation type="journal article" date="2013" name="Proc. Natl. Acad. Sci. U.S.A.">
        <title>Fine-scale variation in meiotic recombination in Mimulus inferred from population shotgun sequencing.</title>
        <authorList>
            <person name="Hellsten U."/>
            <person name="Wright K.M."/>
            <person name="Jenkins J."/>
            <person name="Shu S."/>
            <person name="Yuan Y."/>
            <person name="Wessler S.R."/>
            <person name="Schmutz J."/>
            <person name="Willis J.H."/>
            <person name="Rokhsar D.S."/>
        </authorList>
    </citation>
    <scope>NUCLEOTIDE SEQUENCE [LARGE SCALE GENOMIC DNA]</scope>
    <source>
        <strain evidence="19">cv. DUN x IM62</strain>
    </source>
</reference>
<feature type="binding site" evidence="13">
    <location>
        <position position="202"/>
    </location>
    <ligand>
        <name>Ca(2+)</name>
        <dbReference type="ChEBI" id="CHEBI:29108"/>
        <label>2</label>
    </ligand>
</feature>
<keyword evidence="6 16" id="KW-0732">Signal</keyword>
<keyword evidence="16" id="KW-0376">Hydrogen peroxide</keyword>
<keyword evidence="10" id="KW-0325">Glycoprotein</keyword>
<dbReference type="InterPro" id="IPR010255">
    <property type="entry name" value="Haem_peroxidase_sf"/>
</dbReference>
<keyword evidence="9 15" id="KW-1015">Disulfide bond</keyword>
<comment type="similarity">
    <text evidence="16">Belongs to the peroxidase family. Classical plant (class III) peroxidase subfamily.</text>
</comment>
<feature type="chain" id="PRO_5005101165" description="Peroxidase" evidence="16">
    <location>
        <begin position="27"/>
        <end position="334"/>
    </location>
</feature>
<evidence type="ECO:0000313" key="19">
    <source>
        <dbReference type="Proteomes" id="UP000030748"/>
    </source>
</evidence>
<evidence type="ECO:0000256" key="8">
    <source>
        <dbReference type="ARBA" id="ARBA00023004"/>
    </source>
</evidence>
<dbReference type="GO" id="GO:0042744">
    <property type="term" value="P:hydrogen peroxide catabolic process"/>
    <property type="evidence" value="ECO:0007669"/>
    <property type="project" value="UniProtKB-KW"/>
</dbReference>
<dbReference type="Proteomes" id="UP000030748">
    <property type="component" value="Unassembled WGS sequence"/>
</dbReference>
<evidence type="ECO:0000256" key="13">
    <source>
        <dbReference type="PIRSR" id="PIRSR600823-3"/>
    </source>
</evidence>
<dbReference type="InterPro" id="IPR002016">
    <property type="entry name" value="Haem_peroxidase"/>
</dbReference>
<dbReference type="PANTHER" id="PTHR31517">
    <property type="match status" value="1"/>
</dbReference>
<evidence type="ECO:0000256" key="9">
    <source>
        <dbReference type="ARBA" id="ARBA00023157"/>
    </source>
</evidence>
<feature type="binding site" evidence="12">
    <location>
        <position position="171"/>
    </location>
    <ligand>
        <name>substrate</name>
    </ligand>
</feature>
<feature type="binding site" description="axial binding residue" evidence="13">
    <location>
        <position position="201"/>
    </location>
    <ligand>
        <name>heme b</name>
        <dbReference type="ChEBI" id="CHEBI:60344"/>
    </ligand>
    <ligandPart>
        <name>Fe</name>
        <dbReference type="ChEBI" id="CHEBI:18248"/>
    </ligandPart>
</feature>
<evidence type="ECO:0000256" key="16">
    <source>
        <dbReference type="RuleBase" id="RU362060"/>
    </source>
</evidence>
<keyword evidence="3 16" id="KW-0575">Peroxidase</keyword>
<dbReference type="PhylomeDB" id="A0A022QQ08"/>
<dbReference type="PROSITE" id="PS51257">
    <property type="entry name" value="PROKAR_LIPOPROTEIN"/>
    <property type="match status" value="1"/>
</dbReference>
<keyword evidence="5 13" id="KW-0479">Metal-binding</keyword>
<comment type="cofactor">
    <cofactor evidence="13 16">
        <name>Ca(2+)</name>
        <dbReference type="ChEBI" id="CHEBI:29108"/>
    </cofactor>
    <text evidence="13 16">Binds 2 calcium ions per subunit.</text>
</comment>
<feature type="binding site" evidence="13">
    <location>
        <position position="72"/>
    </location>
    <ligand>
        <name>Ca(2+)</name>
        <dbReference type="ChEBI" id="CHEBI:29108"/>
        <label>1</label>
    </ligand>
</feature>
<keyword evidence="19" id="KW-1185">Reference proteome</keyword>
<dbReference type="GO" id="GO:0046872">
    <property type="term" value="F:metal ion binding"/>
    <property type="evidence" value="ECO:0007669"/>
    <property type="project" value="UniProtKB-UniRule"/>
</dbReference>
<evidence type="ECO:0000256" key="1">
    <source>
        <dbReference type="ARBA" id="ARBA00000189"/>
    </source>
</evidence>
<comment type="function">
    <text evidence="16">Removal of H(2)O(2), oxidation of toxic reductants, biosynthesis and degradation of lignin, suberization, auxin catabolism, response to environmental stresses such as wounding, pathogen attack and oxidative stress.</text>
</comment>
<feature type="binding site" evidence="13">
    <location>
        <position position="81"/>
    </location>
    <ligand>
        <name>Ca(2+)</name>
        <dbReference type="ChEBI" id="CHEBI:29108"/>
        <label>1</label>
    </ligand>
</feature>
<keyword evidence="13 16" id="KW-0106">Calcium</keyword>
<dbReference type="Pfam" id="PF00141">
    <property type="entry name" value="peroxidase"/>
    <property type="match status" value="1"/>
</dbReference>
<dbReference type="STRING" id="4155.A0A022QQ08"/>
<comment type="catalytic activity">
    <reaction evidence="1 16">
        <text>2 a phenolic donor + H2O2 = 2 a phenolic radical donor + 2 H2O</text>
        <dbReference type="Rhea" id="RHEA:56136"/>
        <dbReference type="ChEBI" id="CHEBI:15377"/>
        <dbReference type="ChEBI" id="CHEBI:16240"/>
        <dbReference type="ChEBI" id="CHEBI:139520"/>
        <dbReference type="ChEBI" id="CHEBI:139521"/>
        <dbReference type="EC" id="1.11.1.7"/>
    </reaction>
</comment>
<dbReference type="GO" id="GO:0004601">
    <property type="term" value="F:peroxidase activity"/>
    <property type="evidence" value="ECO:0000318"/>
    <property type="project" value="GO_Central"/>
</dbReference>
<feature type="binding site" evidence="13">
    <location>
        <position position="255"/>
    </location>
    <ligand>
        <name>Ca(2+)</name>
        <dbReference type="ChEBI" id="CHEBI:29108"/>
        <label>2</label>
    </ligand>
</feature>